<name>A0A1I2V9X4_9GAMM</name>
<protein>
    <submittedName>
        <fullName evidence="2">Cro/C1-type HTH DNA-binding domain-containing protein</fullName>
    </submittedName>
</protein>
<dbReference type="CDD" id="cd00093">
    <property type="entry name" value="HTH_XRE"/>
    <property type="match status" value="1"/>
</dbReference>
<sequence length="254" mass="28936">MTSVKHRPQTNALIATLKRQLKASGKTYQDIASLLGLSEASIKRLFREGDLSLPRLEIICDGIGLELSELFQLMAHQRQQLQGLSREQEQQIVDDQVLLLVAICCVNGYKFQEILDQYTLEQTTLISKLAALDRLKIIELLPNNRIKLCIAPNFNWLANGPIQNFFHSRIKEEFFQASFAKSFDKLLVANGLIANSSNAELQKRMQKLINEFTEHSRKDAALEMGERHGTMMVVAMRQWQPSLFKGHVKKAPCR</sequence>
<dbReference type="Proteomes" id="UP000198623">
    <property type="component" value="Unassembled WGS sequence"/>
</dbReference>
<dbReference type="OrthoDB" id="5298444at2"/>
<dbReference type="GO" id="GO:0003677">
    <property type="term" value="F:DNA binding"/>
    <property type="evidence" value="ECO:0007669"/>
    <property type="project" value="UniProtKB-KW"/>
</dbReference>
<dbReference type="PROSITE" id="PS50943">
    <property type="entry name" value="HTH_CROC1"/>
    <property type="match status" value="1"/>
</dbReference>
<dbReference type="InterPro" id="IPR001387">
    <property type="entry name" value="Cro/C1-type_HTH"/>
</dbReference>
<accession>A0A1I2V9X4</accession>
<dbReference type="SMART" id="SM00530">
    <property type="entry name" value="HTH_XRE"/>
    <property type="match status" value="1"/>
</dbReference>
<dbReference type="STRING" id="1045558.SAMN05216175_11629"/>
<proteinExistence type="predicted"/>
<dbReference type="EMBL" id="FOOU01000016">
    <property type="protein sequence ID" value="SFG86128.1"/>
    <property type="molecule type" value="Genomic_DNA"/>
</dbReference>
<dbReference type="SUPFAM" id="SSF47413">
    <property type="entry name" value="lambda repressor-like DNA-binding domains"/>
    <property type="match status" value="1"/>
</dbReference>
<evidence type="ECO:0000259" key="1">
    <source>
        <dbReference type="PROSITE" id="PS50943"/>
    </source>
</evidence>
<gene>
    <name evidence="2" type="ORF">SAMN05216175_11629</name>
</gene>
<dbReference type="InterPro" id="IPR010982">
    <property type="entry name" value="Lambda_DNA-bd_dom_sf"/>
</dbReference>
<evidence type="ECO:0000313" key="3">
    <source>
        <dbReference type="Proteomes" id="UP000198623"/>
    </source>
</evidence>
<reference evidence="3" key="1">
    <citation type="submission" date="2016-10" db="EMBL/GenBank/DDBJ databases">
        <authorList>
            <person name="Varghese N."/>
            <person name="Submissions S."/>
        </authorList>
    </citation>
    <scope>NUCLEOTIDE SEQUENCE [LARGE SCALE GENOMIC DNA]</scope>
    <source>
        <strain evidence="3">CGMCC 1.10971</strain>
    </source>
</reference>
<organism evidence="2 3">
    <name type="scientific">Neptunomonas qingdaonensis</name>
    <dbReference type="NCBI Taxonomy" id="1045558"/>
    <lineage>
        <taxon>Bacteria</taxon>
        <taxon>Pseudomonadati</taxon>
        <taxon>Pseudomonadota</taxon>
        <taxon>Gammaproteobacteria</taxon>
        <taxon>Oceanospirillales</taxon>
        <taxon>Oceanospirillaceae</taxon>
        <taxon>Neptunomonas</taxon>
    </lineage>
</organism>
<keyword evidence="3" id="KW-1185">Reference proteome</keyword>
<keyword evidence="2" id="KW-0238">DNA-binding</keyword>
<feature type="domain" description="HTH cro/C1-type" evidence="1">
    <location>
        <begin position="17"/>
        <end position="70"/>
    </location>
</feature>
<dbReference type="RefSeq" id="WP_090730041.1">
    <property type="nucleotide sequence ID" value="NZ_FOOU01000016.1"/>
</dbReference>
<dbReference type="Pfam" id="PF13443">
    <property type="entry name" value="HTH_26"/>
    <property type="match status" value="1"/>
</dbReference>
<evidence type="ECO:0000313" key="2">
    <source>
        <dbReference type="EMBL" id="SFG86128.1"/>
    </source>
</evidence>
<dbReference type="AlphaFoldDB" id="A0A1I2V9X4"/>